<dbReference type="EMBL" id="VNIM01000028">
    <property type="protein sequence ID" value="TVV74736.1"/>
    <property type="molecule type" value="Genomic_DNA"/>
</dbReference>
<dbReference type="Pfam" id="PF22284">
    <property type="entry name" value="DUF6961"/>
    <property type="match status" value="1"/>
</dbReference>
<keyword evidence="2" id="KW-1185">Reference proteome</keyword>
<dbReference type="InterPro" id="IPR054234">
    <property type="entry name" value="DUF6961"/>
</dbReference>
<organism evidence="1 2">
    <name type="scientific">Alterirhizorhabdus solaris</name>
    <dbReference type="NCBI Taxonomy" id="2529389"/>
    <lineage>
        <taxon>Bacteria</taxon>
        <taxon>Pseudomonadati</taxon>
        <taxon>Pseudomonadota</taxon>
        <taxon>Alphaproteobacteria</taxon>
        <taxon>Sphingomonadales</taxon>
        <taxon>Rhizorhabdaceae</taxon>
        <taxon>Alterirhizorhabdus</taxon>
    </lineage>
</organism>
<proteinExistence type="predicted"/>
<dbReference type="Proteomes" id="UP000318681">
    <property type="component" value="Unassembled WGS sequence"/>
</dbReference>
<comment type="caution">
    <text evidence="1">The sequence shown here is derived from an EMBL/GenBank/DDBJ whole genome shotgun (WGS) entry which is preliminary data.</text>
</comment>
<protein>
    <submittedName>
        <fullName evidence="1">Uncharacterized protein</fullName>
    </submittedName>
</protein>
<evidence type="ECO:0000313" key="1">
    <source>
        <dbReference type="EMBL" id="TVV74736.1"/>
    </source>
</evidence>
<sequence>MMFPEQELWASARYLLKIHGPRAPAFAASRIAALTEAGDDDGVMAWRMIADRIDLLQGAEDGKVRD</sequence>
<gene>
    <name evidence="1" type="ORF">FOY91_08775</name>
</gene>
<evidence type="ECO:0000313" key="2">
    <source>
        <dbReference type="Proteomes" id="UP000318681"/>
    </source>
</evidence>
<dbReference type="AlphaFoldDB" id="A0A558R5S5"/>
<name>A0A558R5S5_9SPHN</name>
<reference evidence="1 2" key="1">
    <citation type="submission" date="2019-07" db="EMBL/GenBank/DDBJ databases">
        <title>Sphingomonas solaris sp. nov., isolated from a solar panel from Boston, Massachusetts.</title>
        <authorList>
            <person name="Tanner K."/>
            <person name="Pascual J."/>
            <person name="Mancuso C."/>
            <person name="Pereto J."/>
            <person name="Khalil A."/>
            <person name="Vilanova C."/>
        </authorList>
    </citation>
    <scope>NUCLEOTIDE SEQUENCE [LARGE SCALE GENOMIC DNA]</scope>
    <source>
        <strain evidence="1 2">R4DWN</strain>
    </source>
</reference>
<accession>A0A558R5S5</accession>
<dbReference type="OrthoDB" id="7363783at2"/>